<dbReference type="OrthoDB" id="3193440at2"/>
<dbReference type="PANTHER" id="PTHR15127">
    <property type="entry name" value="HEAVYWEIGHT, ISOFORM A"/>
    <property type="match status" value="1"/>
</dbReference>
<evidence type="ECO:0000259" key="2">
    <source>
        <dbReference type="PROSITE" id="PS51272"/>
    </source>
</evidence>
<dbReference type="RefSeq" id="WP_136374090.1">
    <property type="nucleotide sequence ID" value="NZ_SSOB01000089.1"/>
</dbReference>
<dbReference type="Pfam" id="PF12733">
    <property type="entry name" value="Cadherin-like"/>
    <property type="match status" value="1"/>
</dbReference>
<dbReference type="Gene3D" id="2.60.40.10">
    <property type="entry name" value="Immunoglobulins"/>
    <property type="match status" value="5"/>
</dbReference>
<dbReference type="InterPro" id="IPR058094">
    <property type="entry name" value="Ig-like_OmpL47-like"/>
</dbReference>
<feature type="domain" description="SLH" evidence="2">
    <location>
        <begin position="1126"/>
        <end position="1189"/>
    </location>
</feature>
<organism evidence="3 4">
    <name type="scientific">Cohnella fermenti</name>
    <dbReference type="NCBI Taxonomy" id="2565925"/>
    <lineage>
        <taxon>Bacteria</taxon>
        <taxon>Bacillati</taxon>
        <taxon>Bacillota</taxon>
        <taxon>Bacilli</taxon>
        <taxon>Bacillales</taxon>
        <taxon>Paenibacillaceae</taxon>
        <taxon>Cohnella</taxon>
    </lineage>
</organism>
<dbReference type="Pfam" id="PF00395">
    <property type="entry name" value="SLH"/>
    <property type="match status" value="3"/>
</dbReference>
<dbReference type="InterPro" id="IPR051846">
    <property type="entry name" value="SH2_domain_adapters"/>
</dbReference>
<feature type="non-terminal residue" evidence="3">
    <location>
        <position position="1"/>
    </location>
</feature>
<sequence>APSAATLTADPTAPTNGNVTVTIVYPEDASVREYKVGAGAWQLYTEPVEVTDNGTVHARSTDAAGNESEESSYAVSNIDREAPTAATLTADPTAPTSGNVTVTIVYPEDASVREYKVGAGAWQLYTEPVEVTDNGTVHARSTDAAGNESEQSSYAVSNIDREAPSAATLTADPTAPTNGNVTVTIVYPEDASVREYKVGDGAWQLYTEPVEVTDNGTVHARSVDAAGNESEESSYVVSNIDREAPTAATLTADPTAPTNGNVTVTIVYPEDAAVREYKVGGGEWQPYTEPVEVTDNGTVHARSVDAAGNESEESSYVVSNIDREAPAAATLTANPTAPTNGNVTVTITYPEDASVREYKVGDGAWQLYTEPVEVTDNGTVHARSTDAAGNESEESSYVVSNIDREAPTAATLTADPTAPTSGNVTVTIVYPEDASVREYKVGDGAWQLYTEPVEVTDNGTVHARSTDAAGNESEQSSYAVSNIDREAPVLTLGASEALFVPIDSVFSSPSATAVDNFDGDITDRIMVAGAVDTATLGTYELIYSVSDRAANLTEEAITVIVYDNVIPTLSLLGEEEIRLEVGTPFADPGVTAWDAQDGDLTDAVIVTGAVDYQQLNTYTLTYNVEDSAGNEAAALYRTVIIEDTTAPELTVLGDNPLMLLRGAAFTDPGVHVSDNYDMNISEALVTTSSVDTDTAGLYTITYSVSDSSGNRTERQRTVHVLSDDATIAQLTSNTGRLTPDFMPEVQEYQLSVDSNRSSITLSVLPSDNAVATVSIDGEPYASNTSGTVEAVLNVRFGSNAFDIELVAEDGTIRTYTLLVIRSFPEYNDEGQEENSDPDSDSLASVIINGNTMNGGTAQEIDIAGQKIVVVKLDEDSIVERLQTEGAAAVVEIPVPGEGAVGAGELSGRLVKEMEKQQAVVELRTKTAVYTLPAAQINIDTLAEQLGVDAPLEDIKVYIEITTPSEETLHIVENAAKQGKFSLVAAPLDFTVYARYGERSVQATTFKAYVERSVAIPADIEPTRITTGVVVEEDGTVRHVPTKIVEQDGQYRAVINSLSNSTYALIWNQVEFNDMELHWAQETANDMGSRMVVSGDGNGNFSPDHPVTRAEFAAIVVHGLGLKVRSDMGSFIDISPQAWYGEAVYTAHAYGLVKGFEDDTFGPDDDLTREQAMSIIARAMDLTGLKARLPSRNAEQTINRFTDADKISDWARSSVIDSVAAGIVVGKDDNLLATNETITRAEALSFIYRLLQLSELI</sequence>
<evidence type="ECO:0000313" key="3">
    <source>
        <dbReference type="EMBL" id="THF72471.1"/>
    </source>
</evidence>
<dbReference type="AlphaFoldDB" id="A0A4S4BEF3"/>
<accession>A0A4S4BEF3</accession>
<dbReference type="InterPro" id="IPR013783">
    <property type="entry name" value="Ig-like_fold"/>
</dbReference>
<protein>
    <submittedName>
        <fullName evidence="3">DUF5011 domain-containing protein</fullName>
    </submittedName>
</protein>
<dbReference type="NCBIfam" id="NF047446">
    <property type="entry name" value="barrel_OmpL47"/>
    <property type="match status" value="1"/>
</dbReference>
<proteinExistence type="predicted"/>
<evidence type="ECO:0000313" key="4">
    <source>
        <dbReference type="Proteomes" id="UP000310636"/>
    </source>
</evidence>
<dbReference type="InterPro" id="IPR025883">
    <property type="entry name" value="Cadherin-like_domain"/>
</dbReference>
<name>A0A4S4BEF3_9BACL</name>
<dbReference type="GO" id="GO:0001784">
    <property type="term" value="F:phosphotyrosine residue binding"/>
    <property type="evidence" value="ECO:0007669"/>
    <property type="project" value="TreeGrafter"/>
</dbReference>
<feature type="domain" description="SLH" evidence="2">
    <location>
        <begin position="1197"/>
        <end position="1256"/>
    </location>
</feature>
<dbReference type="Pfam" id="PF16403">
    <property type="entry name" value="Bact_surface_Ig-like"/>
    <property type="match status" value="3"/>
</dbReference>
<gene>
    <name evidence="3" type="ORF">E6C55_33010</name>
</gene>
<feature type="domain" description="SLH" evidence="2">
    <location>
        <begin position="1066"/>
        <end position="1125"/>
    </location>
</feature>
<dbReference type="InterPro" id="IPR032179">
    <property type="entry name" value="Cry22Aa_Ig-like"/>
</dbReference>
<dbReference type="EMBL" id="SSOB01000089">
    <property type="protein sequence ID" value="THF72471.1"/>
    <property type="molecule type" value="Genomic_DNA"/>
</dbReference>
<dbReference type="PROSITE" id="PS51272">
    <property type="entry name" value="SLH"/>
    <property type="match status" value="3"/>
</dbReference>
<reference evidence="3 4" key="1">
    <citation type="submission" date="2019-04" db="EMBL/GenBank/DDBJ databases">
        <title>Cohnella sp. nov. isolated from preserved vegetables.</title>
        <authorList>
            <person name="Lin S.-Y."/>
            <person name="Hung M.-H."/>
            <person name="Young C.-C."/>
        </authorList>
    </citation>
    <scope>NUCLEOTIDE SEQUENCE [LARGE SCALE GENOMIC DNA]</scope>
    <source>
        <strain evidence="3 4">CC-MHH1044</strain>
    </source>
</reference>
<evidence type="ECO:0000256" key="1">
    <source>
        <dbReference type="ARBA" id="ARBA00022999"/>
    </source>
</evidence>
<keyword evidence="1" id="KW-0727">SH2 domain</keyword>
<dbReference type="Proteomes" id="UP000310636">
    <property type="component" value="Unassembled WGS sequence"/>
</dbReference>
<dbReference type="PANTHER" id="PTHR15127:SF32">
    <property type="entry name" value="HEAVYWEIGHT, ISOFORM A"/>
    <property type="match status" value="1"/>
</dbReference>
<dbReference type="InterPro" id="IPR001119">
    <property type="entry name" value="SLH_dom"/>
</dbReference>
<keyword evidence="4" id="KW-1185">Reference proteome</keyword>
<comment type="caution">
    <text evidence="3">The sequence shown here is derived from an EMBL/GenBank/DDBJ whole genome shotgun (WGS) entry which is preliminary data.</text>
</comment>